<feature type="transmembrane region" description="Helical" evidence="1">
    <location>
        <begin position="339"/>
        <end position="364"/>
    </location>
</feature>
<feature type="transmembrane region" description="Helical" evidence="1">
    <location>
        <begin position="68"/>
        <end position="92"/>
    </location>
</feature>
<gene>
    <name evidence="2" type="ORF">B0H15DRAFT_851495</name>
</gene>
<protein>
    <submittedName>
        <fullName evidence="2">Uncharacterized protein</fullName>
    </submittedName>
</protein>
<keyword evidence="1" id="KW-0812">Transmembrane</keyword>
<comment type="caution">
    <text evidence="2">The sequence shown here is derived from an EMBL/GenBank/DDBJ whole genome shotgun (WGS) entry which is preliminary data.</text>
</comment>
<dbReference type="AlphaFoldDB" id="A0AAD6U236"/>
<keyword evidence="1" id="KW-1133">Transmembrane helix</keyword>
<name>A0AAD6U236_9AGAR</name>
<feature type="transmembrane region" description="Helical" evidence="1">
    <location>
        <begin position="444"/>
        <end position="463"/>
    </location>
</feature>
<sequence length="475" mass="54003">MLQTPSSVFSLVSLSSKAFFGLCAGVFIDSKVVFTQLVMSIPENSLNATRTTASVLLPTECAPAIPSISVFCTAVASYVAIIFTAVLCILCAEGSRRAATGRQPPSPPPSISSRCDATKKRRWTWLWWLIILLGILVLGLATFYKRFSAEEDYKTRCIEGLAFLERSFSDGLLSIASFLSALKLHLSLHGQHYLRSILLALASHSVWVFIALVSHRFRRYAVNLCERYWLSTPVWLVSPLLIASFSGLNWTFWLPWYWACTRTHSLPDVLGIQETVFRFISEFSFLAGYGPNSVALLIGPSLIHASILSIWTILLAILKIPRTARAVMATLRELYEKSLLRVLLAASVCTVTSYLTYCSIRFSWNQYHMLPPETQQAVWRWFSCPQSKAEVQRTYWVLVGEFRQWKSTQIADFPVLVSVLWELFLTRIKLCAQTWGMLCLGHRLLIVVPALIFYTCFFVIPLGRKIRIWCRRRRR</sequence>
<feature type="transmembrane region" description="Helical" evidence="1">
    <location>
        <begin position="193"/>
        <end position="213"/>
    </location>
</feature>
<keyword evidence="3" id="KW-1185">Reference proteome</keyword>
<evidence type="ECO:0000256" key="1">
    <source>
        <dbReference type="SAM" id="Phobius"/>
    </source>
</evidence>
<feature type="transmembrane region" description="Helical" evidence="1">
    <location>
        <begin position="125"/>
        <end position="144"/>
    </location>
</feature>
<organism evidence="2 3">
    <name type="scientific">Mycena belliarum</name>
    <dbReference type="NCBI Taxonomy" id="1033014"/>
    <lineage>
        <taxon>Eukaryota</taxon>
        <taxon>Fungi</taxon>
        <taxon>Dikarya</taxon>
        <taxon>Basidiomycota</taxon>
        <taxon>Agaricomycotina</taxon>
        <taxon>Agaricomycetes</taxon>
        <taxon>Agaricomycetidae</taxon>
        <taxon>Agaricales</taxon>
        <taxon>Marasmiineae</taxon>
        <taxon>Mycenaceae</taxon>
        <taxon>Mycena</taxon>
    </lineage>
</organism>
<proteinExistence type="predicted"/>
<evidence type="ECO:0000313" key="3">
    <source>
        <dbReference type="Proteomes" id="UP001222325"/>
    </source>
</evidence>
<dbReference type="EMBL" id="JARJCN010000042">
    <property type="protein sequence ID" value="KAJ7083162.1"/>
    <property type="molecule type" value="Genomic_DNA"/>
</dbReference>
<reference evidence="2" key="1">
    <citation type="submission" date="2023-03" db="EMBL/GenBank/DDBJ databases">
        <title>Massive genome expansion in bonnet fungi (Mycena s.s.) driven by repeated elements and novel gene families across ecological guilds.</title>
        <authorList>
            <consortium name="Lawrence Berkeley National Laboratory"/>
            <person name="Harder C.B."/>
            <person name="Miyauchi S."/>
            <person name="Viragh M."/>
            <person name="Kuo A."/>
            <person name="Thoen E."/>
            <person name="Andreopoulos B."/>
            <person name="Lu D."/>
            <person name="Skrede I."/>
            <person name="Drula E."/>
            <person name="Henrissat B."/>
            <person name="Morin E."/>
            <person name="Kohler A."/>
            <person name="Barry K."/>
            <person name="LaButti K."/>
            <person name="Morin E."/>
            <person name="Salamov A."/>
            <person name="Lipzen A."/>
            <person name="Mereny Z."/>
            <person name="Hegedus B."/>
            <person name="Baldrian P."/>
            <person name="Stursova M."/>
            <person name="Weitz H."/>
            <person name="Taylor A."/>
            <person name="Grigoriev I.V."/>
            <person name="Nagy L.G."/>
            <person name="Martin F."/>
            <person name="Kauserud H."/>
        </authorList>
    </citation>
    <scope>NUCLEOTIDE SEQUENCE</scope>
    <source>
        <strain evidence="2">CBHHK173m</strain>
    </source>
</reference>
<dbReference type="Proteomes" id="UP001222325">
    <property type="component" value="Unassembled WGS sequence"/>
</dbReference>
<keyword evidence="1" id="KW-0472">Membrane</keyword>
<accession>A0AAD6U236</accession>
<feature type="transmembrane region" description="Helical" evidence="1">
    <location>
        <begin position="7"/>
        <end position="28"/>
    </location>
</feature>
<feature type="transmembrane region" description="Helical" evidence="1">
    <location>
        <begin position="234"/>
        <end position="258"/>
    </location>
</feature>
<evidence type="ECO:0000313" key="2">
    <source>
        <dbReference type="EMBL" id="KAJ7083162.1"/>
    </source>
</evidence>
<feature type="transmembrane region" description="Helical" evidence="1">
    <location>
        <begin position="294"/>
        <end position="318"/>
    </location>
</feature>